<name>A0A9K3KY70_9STRA</name>
<gene>
    <name evidence="3" type="ORF">IV203_007670</name>
</gene>
<dbReference type="EMBL" id="JAGRRH010000017">
    <property type="protein sequence ID" value="KAG7351622.1"/>
    <property type="molecule type" value="Genomic_DNA"/>
</dbReference>
<evidence type="ECO:0000313" key="3">
    <source>
        <dbReference type="EMBL" id="KAG7351622.1"/>
    </source>
</evidence>
<dbReference type="PANTHER" id="PTHR10900:SF77">
    <property type="entry name" value="FI19380P1"/>
    <property type="match status" value="1"/>
</dbReference>
<dbReference type="Pfam" id="PF02469">
    <property type="entry name" value="Fasciclin"/>
    <property type="match status" value="1"/>
</dbReference>
<dbReference type="InterPro" id="IPR000782">
    <property type="entry name" value="FAS1_domain"/>
</dbReference>
<evidence type="ECO:0000259" key="2">
    <source>
        <dbReference type="PROSITE" id="PS50213"/>
    </source>
</evidence>
<dbReference type="Proteomes" id="UP000693970">
    <property type="component" value="Unassembled WGS sequence"/>
</dbReference>
<dbReference type="SMART" id="SM00554">
    <property type="entry name" value="FAS1"/>
    <property type="match status" value="1"/>
</dbReference>
<dbReference type="PROSITE" id="PS50213">
    <property type="entry name" value="FAS1"/>
    <property type="match status" value="1"/>
</dbReference>
<feature type="signal peptide" evidence="1">
    <location>
        <begin position="1"/>
        <end position="21"/>
    </location>
</feature>
<keyword evidence="4" id="KW-1185">Reference proteome</keyword>
<dbReference type="OrthoDB" id="286301at2759"/>
<evidence type="ECO:0000313" key="4">
    <source>
        <dbReference type="Proteomes" id="UP000693970"/>
    </source>
</evidence>
<sequence length="137" mass="14990">MRFVNTAASSFFVATIFLVSSLPVIGKQAEVVNRHYHLCSTNQAFANVLSNPNVDLSPAQIAQILRYHFVPSGEFLASDISDGLQLRSAFQSERLTFQVNSTGVFVNNFSQVVQPNMMASNGVIHKIGNPSLATHYS</sequence>
<dbReference type="PANTHER" id="PTHR10900">
    <property type="entry name" value="PERIOSTIN-RELATED"/>
    <property type="match status" value="1"/>
</dbReference>
<dbReference type="InterPro" id="IPR050904">
    <property type="entry name" value="Adhesion/Biosynth-related"/>
</dbReference>
<reference evidence="3" key="2">
    <citation type="submission" date="2021-04" db="EMBL/GenBank/DDBJ databases">
        <authorList>
            <person name="Podell S."/>
        </authorList>
    </citation>
    <scope>NUCLEOTIDE SEQUENCE</scope>
    <source>
        <strain evidence="3">Hildebrandi</strain>
    </source>
</reference>
<feature type="chain" id="PRO_5039913474" evidence="1">
    <location>
        <begin position="22"/>
        <end position="137"/>
    </location>
</feature>
<reference evidence="3" key="1">
    <citation type="journal article" date="2021" name="Sci. Rep.">
        <title>Diploid genomic architecture of Nitzschia inconspicua, an elite biomass production diatom.</title>
        <authorList>
            <person name="Oliver A."/>
            <person name="Podell S."/>
            <person name="Pinowska A."/>
            <person name="Traller J.C."/>
            <person name="Smith S.R."/>
            <person name="McClure R."/>
            <person name="Beliaev A."/>
            <person name="Bohutskyi P."/>
            <person name="Hill E.A."/>
            <person name="Rabines A."/>
            <person name="Zheng H."/>
            <person name="Allen L.Z."/>
            <person name="Kuo A."/>
            <person name="Grigoriev I.V."/>
            <person name="Allen A.E."/>
            <person name="Hazlebeck D."/>
            <person name="Allen E.E."/>
        </authorList>
    </citation>
    <scope>NUCLEOTIDE SEQUENCE</scope>
    <source>
        <strain evidence="3">Hildebrandi</strain>
    </source>
</reference>
<organism evidence="3 4">
    <name type="scientific">Nitzschia inconspicua</name>
    <dbReference type="NCBI Taxonomy" id="303405"/>
    <lineage>
        <taxon>Eukaryota</taxon>
        <taxon>Sar</taxon>
        <taxon>Stramenopiles</taxon>
        <taxon>Ochrophyta</taxon>
        <taxon>Bacillariophyta</taxon>
        <taxon>Bacillariophyceae</taxon>
        <taxon>Bacillariophycidae</taxon>
        <taxon>Bacillariales</taxon>
        <taxon>Bacillariaceae</taxon>
        <taxon>Nitzschia</taxon>
    </lineage>
</organism>
<proteinExistence type="predicted"/>
<dbReference type="AlphaFoldDB" id="A0A9K3KY70"/>
<feature type="domain" description="FAS1" evidence="2">
    <location>
        <begin position="1"/>
        <end position="131"/>
    </location>
</feature>
<dbReference type="GO" id="GO:0005615">
    <property type="term" value="C:extracellular space"/>
    <property type="evidence" value="ECO:0007669"/>
    <property type="project" value="TreeGrafter"/>
</dbReference>
<comment type="caution">
    <text evidence="3">The sequence shown here is derived from an EMBL/GenBank/DDBJ whole genome shotgun (WGS) entry which is preliminary data.</text>
</comment>
<keyword evidence="1" id="KW-0732">Signal</keyword>
<protein>
    <submittedName>
        <fullName evidence="3">Beta-Ig-H3/fasciclin</fullName>
    </submittedName>
</protein>
<evidence type="ECO:0000256" key="1">
    <source>
        <dbReference type="SAM" id="SignalP"/>
    </source>
</evidence>
<accession>A0A9K3KY70</accession>